<dbReference type="Gene3D" id="2.130.10.10">
    <property type="entry name" value="YVTN repeat-like/Quinoprotein amine dehydrogenase"/>
    <property type="match status" value="3"/>
</dbReference>
<dbReference type="Pfam" id="PF07730">
    <property type="entry name" value="HisKA_3"/>
    <property type="match status" value="1"/>
</dbReference>
<dbReference type="InterPro" id="IPR050482">
    <property type="entry name" value="Sensor_HK_TwoCompSys"/>
</dbReference>
<evidence type="ECO:0000256" key="3">
    <source>
        <dbReference type="ARBA" id="ARBA00023012"/>
    </source>
</evidence>
<evidence type="ECO:0000313" key="9">
    <source>
        <dbReference type="EMBL" id="MYM69948.1"/>
    </source>
</evidence>
<feature type="chain" id="PRO_5030636612" evidence="5">
    <location>
        <begin position="31"/>
        <end position="992"/>
    </location>
</feature>
<keyword evidence="4" id="KW-0472">Membrane</keyword>
<name>A0A7X4GUR9_9BURK</name>
<feature type="transmembrane region" description="Helical" evidence="4">
    <location>
        <begin position="754"/>
        <end position="774"/>
    </location>
</feature>
<dbReference type="InterPro" id="IPR011123">
    <property type="entry name" value="Y_Y_Y"/>
</dbReference>
<dbReference type="PANTHER" id="PTHR24421">
    <property type="entry name" value="NITRATE/NITRITE SENSOR PROTEIN NARX-RELATED"/>
    <property type="match status" value="1"/>
</dbReference>
<keyword evidence="4" id="KW-0812">Transmembrane</keyword>
<proteinExistence type="predicted"/>
<feature type="signal peptide" evidence="5">
    <location>
        <begin position="1"/>
        <end position="30"/>
    </location>
</feature>
<dbReference type="Gene3D" id="3.30.565.10">
    <property type="entry name" value="Histidine kinase-like ATPase, C-terminal domain"/>
    <property type="match status" value="1"/>
</dbReference>
<keyword evidence="10" id="KW-1185">Reference proteome</keyword>
<sequence length="992" mass="109172">MPPLTVSNCRSILRALALGLLLLSPVDSRAATPAPLLSDFTHTAWNRLQDAPVDVLKITQTTDGWLWVATATGLYRFDGVHFEKVDSVYGQRLDSSNVIGLTADSKQGLWVGYRLGGVTLFRPGGSRSFGEAEGLPTGGVIHIEAASEGEVWVGTRDGVAWLAPGAKRFKVLGNEVGLPEKFVYQILLARDGTQWVASLQGLFFRKPGQQRFTQAWPRVTLLAVAEAPDGTIWARDKQYQYLRVRTSAPPDGQPVKPDFPGMGMRFGSDHTMWVLHPDGVERRFGNNGVGYPNQRLTQNLGMSGPQAQCFFEDREGDIWIGTALGIDRIRSNRLRPLVLDKPLEAPGIALAPNASMLVGDRANEQIFRYAEQGISRLGVKGAITASYRSAEDTLYFGTDSAVYELKPDGRLLTTPAPAEVHSFYPQAMLRDRRGVLWVSFSSGPLFRLVGKQWSRADDVARYTSALTLAMASDDTGAIWLAHANNTVTITDDAGKPARQLNASNGLDMGAVLQLTPDHERMWLGGERGVMLYRDGRLWPLQGQGGELFKGVSGLVRTSGGDLWMHGADGVYHIASEQIAEWLAHPAHTPAFERFDAHDGLAGHAMQLRPIPSLLRADDGRLWFTTSSAVFVLDPARIPRSRMAPPVLVRSVSSNGNKLPVSERGQVSLPKGADDLHIEFTALAMRMPERIRFRYRLAGVDANWQGPTERREAFYTNLQPGSYRFDVSAANEDGVWQPSVVSVAVELPPTFVQSIWFKILLAAAALALLYAGHVLRIRVLTQRMQERLAERTRIARTLHDTLLQSVQGLILSFRAHFELLPKDAKGRERLNHTLKMAEQLLVEGRNEIMDLRSPASSSALFDVLSEFGHTLTAMGTHKFEARLAGTARPLREGVYDEAYAIGRESLFNAVRYAQADMISLSVEYGRKDFNLTIRDNGRGLIGGEAVPDDAAGHWGLKGILERAKLIGADLQVTSEAGRGTSISLRIRKHLAYA</sequence>
<dbReference type="AlphaFoldDB" id="A0A7X4GUR9"/>
<keyword evidence="5" id="KW-0732">Signal</keyword>
<dbReference type="InterPro" id="IPR015943">
    <property type="entry name" value="WD40/YVTN_repeat-like_dom_sf"/>
</dbReference>
<dbReference type="InterPro" id="IPR003594">
    <property type="entry name" value="HATPase_dom"/>
</dbReference>
<organism evidence="9 10">
    <name type="scientific">Duganella rivi</name>
    <dbReference type="NCBI Taxonomy" id="2666083"/>
    <lineage>
        <taxon>Bacteria</taxon>
        <taxon>Pseudomonadati</taxon>
        <taxon>Pseudomonadota</taxon>
        <taxon>Betaproteobacteria</taxon>
        <taxon>Burkholderiales</taxon>
        <taxon>Oxalobacteraceae</taxon>
        <taxon>Telluria group</taxon>
        <taxon>Duganella</taxon>
    </lineage>
</organism>
<dbReference type="InterPro" id="IPR011110">
    <property type="entry name" value="Reg_prop"/>
</dbReference>
<evidence type="ECO:0000259" key="6">
    <source>
        <dbReference type="Pfam" id="PF02518"/>
    </source>
</evidence>
<evidence type="ECO:0000256" key="2">
    <source>
        <dbReference type="ARBA" id="ARBA00022777"/>
    </source>
</evidence>
<dbReference type="PANTHER" id="PTHR24421:SF62">
    <property type="entry name" value="SENSORY TRANSDUCTION HISTIDINE KINASE"/>
    <property type="match status" value="1"/>
</dbReference>
<dbReference type="Proteomes" id="UP000450012">
    <property type="component" value="Unassembled WGS sequence"/>
</dbReference>
<comment type="caution">
    <text evidence="9">The sequence shown here is derived from an EMBL/GenBank/DDBJ whole genome shotgun (WGS) entry which is preliminary data.</text>
</comment>
<dbReference type="EMBL" id="WWCK01000007">
    <property type="protein sequence ID" value="MYM69948.1"/>
    <property type="molecule type" value="Genomic_DNA"/>
</dbReference>
<dbReference type="Gene3D" id="1.20.5.1930">
    <property type="match status" value="1"/>
</dbReference>
<keyword evidence="2 9" id="KW-0418">Kinase</keyword>
<dbReference type="InterPro" id="IPR013783">
    <property type="entry name" value="Ig-like_fold"/>
</dbReference>
<dbReference type="Pfam" id="PF02518">
    <property type="entry name" value="HATPase_c"/>
    <property type="match status" value="1"/>
</dbReference>
<evidence type="ECO:0000313" key="10">
    <source>
        <dbReference type="Proteomes" id="UP000450012"/>
    </source>
</evidence>
<feature type="domain" description="Two component regulator three Y" evidence="7">
    <location>
        <begin position="687"/>
        <end position="742"/>
    </location>
</feature>
<dbReference type="GO" id="GO:0046983">
    <property type="term" value="F:protein dimerization activity"/>
    <property type="evidence" value="ECO:0007669"/>
    <property type="project" value="InterPro"/>
</dbReference>
<dbReference type="GO" id="GO:0000155">
    <property type="term" value="F:phosphorelay sensor kinase activity"/>
    <property type="evidence" value="ECO:0007669"/>
    <property type="project" value="InterPro"/>
</dbReference>
<accession>A0A7X4GUR9</accession>
<dbReference type="Pfam" id="PF07494">
    <property type="entry name" value="Reg_prop"/>
    <property type="match status" value="1"/>
</dbReference>
<keyword evidence="1" id="KW-0808">Transferase</keyword>
<dbReference type="InterPro" id="IPR011712">
    <property type="entry name" value="Sig_transdc_His_kin_sub3_dim/P"/>
</dbReference>
<feature type="domain" description="Signal transduction histidine kinase subgroup 3 dimerisation and phosphoacceptor" evidence="8">
    <location>
        <begin position="789"/>
        <end position="853"/>
    </location>
</feature>
<dbReference type="RefSeq" id="WP_161016441.1">
    <property type="nucleotide sequence ID" value="NZ_WWCK01000007.1"/>
</dbReference>
<reference evidence="9 10" key="1">
    <citation type="submission" date="2019-12" db="EMBL/GenBank/DDBJ databases">
        <title>Novel species isolated from a subtropical stream in China.</title>
        <authorList>
            <person name="Lu H."/>
        </authorList>
    </citation>
    <scope>NUCLEOTIDE SEQUENCE [LARGE SCALE GENOMIC DNA]</scope>
    <source>
        <strain evidence="9 10">FT55W</strain>
    </source>
</reference>
<evidence type="ECO:0000256" key="4">
    <source>
        <dbReference type="SAM" id="Phobius"/>
    </source>
</evidence>
<dbReference type="InterPro" id="IPR036890">
    <property type="entry name" value="HATPase_C_sf"/>
</dbReference>
<dbReference type="CDD" id="cd16917">
    <property type="entry name" value="HATPase_UhpB-NarQ-NarX-like"/>
    <property type="match status" value="1"/>
</dbReference>
<dbReference type="GO" id="GO:0016020">
    <property type="term" value="C:membrane"/>
    <property type="evidence" value="ECO:0007669"/>
    <property type="project" value="InterPro"/>
</dbReference>
<feature type="domain" description="Histidine kinase/HSP90-like ATPase" evidence="6">
    <location>
        <begin position="898"/>
        <end position="987"/>
    </location>
</feature>
<dbReference type="Gene3D" id="2.60.40.10">
    <property type="entry name" value="Immunoglobulins"/>
    <property type="match status" value="1"/>
</dbReference>
<dbReference type="SUPFAM" id="SSF55874">
    <property type="entry name" value="ATPase domain of HSP90 chaperone/DNA topoisomerase II/histidine kinase"/>
    <property type="match status" value="1"/>
</dbReference>
<gene>
    <name evidence="9" type="ORF">GTP45_24310</name>
</gene>
<evidence type="ECO:0000256" key="1">
    <source>
        <dbReference type="ARBA" id="ARBA00022679"/>
    </source>
</evidence>
<keyword evidence="3" id="KW-0902">Two-component regulatory system</keyword>
<keyword evidence="4" id="KW-1133">Transmembrane helix</keyword>
<evidence type="ECO:0000256" key="5">
    <source>
        <dbReference type="SAM" id="SignalP"/>
    </source>
</evidence>
<evidence type="ECO:0000259" key="7">
    <source>
        <dbReference type="Pfam" id="PF07495"/>
    </source>
</evidence>
<dbReference type="Pfam" id="PF07495">
    <property type="entry name" value="Y_Y_Y"/>
    <property type="match status" value="1"/>
</dbReference>
<protein>
    <submittedName>
        <fullName evidence="9">Histidine kinase</fullName>
    </submittedName>
</protein>
<evidence type="ECO:0000259" key="8">
    <source>
        <dbReference type="Pfam" id="PF07730"/>
    </source>
</evidence>
<dbReference type="SUPFAM" id="SSF63829">
    <property type="entry name" value="Calcium-dependent phosphotriesterase"/>
    <property type="match status" value="2"/>
</dbReference>